<evidence type="ECO:0000256" key="3">
    <source>
        <dbReference type="ARBA" id="ARBA00022737"/>
    </source>
</evidence>
<dbReference type="InterPro" id="IPR036236">
    <property type="entry name" value="Znf_C2H2_sf"/>
</dbReference>
<dbReference type="PANTHER" id="PTHR24404">
    <property type="entry name" value="ZINC FINGER PROTEIN"/>
    <property type="match status" value="1"/>
</dbReference>
<dbReference type="GO" id="GO:0000978">
    <property type="term" value="F:RNA polymerase II cis-regulatory region sequence-specific DNA binding"/>
    <property type="evidence" value="ECO:0007669"/>
    <property type="project" value="TreeGrafter"/>
</dbReference>
<dbReference type="Proteomes" id="UP001497623">
    <property type="component" value="Unassembled WGS sequence"/>
</dbReference>
<keyword evidence="11" id="KW-1185">Reference proteome</keyword>
<feature type="domain" description="C2H2-type" evidence="9">
    <location>
        <begin position="129"/>
        <end position="156"/>
    </location>
</feature>
<comment type="subcellular location">
    <subcellularLocation>
        <location evidence="1">Nucleus</location>
    </subcellularLocation>
</comment>
<dbReference type="InterPro" id="IPR050589">
    <property type="entry name" value="Ikaros_C2H2-ZF"/>
</dbReference>
<evidence type="ECO:0000256" key="8">
    <source>
        <dbReference type="PROSITE-ProRule" id="PRU00042"/>
    </source>
</evidence>
<dbReference type="EMBL" id="CAXKWB010008703">
    <property type="protein sequence ID" value="CAL4092030.1"/>
    <property type="molecule type" value="Genomic_DNA"/>
</dbReference>
<dbReference type="PROSITE" id="PS50157">
    <property type="entry name" value="ZINC_FINGER_C2H2_2"/>
    <property type="match status" value="2"/>
</dbReference>
<accession>A0AAV2QQ36</accession>
<keyword evidence="5" id="KW-0862">Zinc</keyword>
<evidence type="ECO:0000256" key="5">
    <source>
        <dbReference type="ARBA" id="ARBA00022833"/>
    </source>
</evidence>
<dbReference type="InterPro" id="IPR013087">
    <property type="entry name" value="Znf_C2H2_type"/>
</dbReference>
<evidence type="ECO:0000256" key="1">
    <source>
        <dbReference type="ARBA" id="ARBA00004123"/>
    </source>
</evidence>
<dbReference type="GO" id="GO:0006357">
    <property type="term" value="P:regulation of transcription by RNA polymerase II"/>
    <property type="evidence" value="ECO:0007669"/>
    <property type="project" value="TreeGrafter"/>
</dbReference>
<name>A0AAV2QQ36_MEGNR</name>
<dbReference type="FunFam" id="3.30.160.60:FF:000446">
    <property type="entry name" value="Zinc finger protein"/>
    <property type="match status" value="1"/>
</dbReference>
<keyword evidence="4 8" id="KW-0863">Zinc-finger</keyword>
<dbReference type="InterPro" id="IPR056438">
    <property type="entry name" value="Znf-C2H2_CTCF"/>
</dbReference>
<dbReference type="Pfam" id="PF23611">
    <property type="entry name" value="zf-C2H2_16"/>
    <property type="match status" value="1"/>
</dbReference>
<dbReference type="PANTHER" id="PTHR24404:SF114">
    <property type="entry name" value="KLUMPFUSS, ISOFORM B-RELATED"/>
    <property type="match status" value="1"/>
</dbReference>
<keyword evidence="3" id="KW-0677">Repeat</keyword>
<evidence type="ECO:0000256" key="2">
    <source>
        <dbReference type="ARBA" id="ARBA00022723"/>
    </source>
</evidence>
<dbReference type="GO" id="GO:0003700">
    <property type="term" value="F:DNA-binding transcription factor activity"/>
    <property type="evidence" value="ECO:0007669"/>
    <property type="project" value="TreeGrafter"/>
</dbReference>
<dbReference type="Gene3D" id="3.30.160.60">
    <property type="entry name" value="Classic Zinc Finger"/>
    <property type="match status" value="3"/>
</dbReference>
<keyword evidence="2" id="KW-0479">Metal-binding</keyword>
<gene>
    <name evidence="10" type="ORF">MNOR_LOCUS14501</name>
</gene>
<dbReference type="SMART" id="SM00355">
    <property type="entry name" value="ZnF_C2H2"/>
    <property type="match status" value="2"/>
</dbReference>
<organism evidence="10 11">
    <name type="scientific">Meganyctiphanes norvegica</name>
    <name type="common">Northern krill</name>
    <name type="synonym">Thysanopoda norvegica</name>
    <dbReference type="NCBI Taxonomy" id="48144"/>
    <lineage>
        <taxon>Eukaryota</taxon>
        <taxon>Metazoa</taxon>
        <taxon>Ecdysozoa</taxon>
        <taxon>Arthropoda</taxon>
        <taxon>Crustacea</taxon>
        <taxon>Multicrustacea</taxon>
        <taxon>Malacostraca</taxon>
        <taxon>Eumalacostraca</taxon>
        <taxon>Eucarida</taxon>
        <taxon>Euphausiacea</taxon>
        <taxon>Euphausiidae</taxon>
        <taxon>Meganyctiphanes</taxon>
    </lineage>
</organism>
<reference evidence="10 11" key="1">
    <citation type="submission" date="2024-05" db="EMBL/GenBank/DDBJ databases">
        <authorList>
            <person name="Wallberg A."/>
        </authorList>
    </citation>
    <scope>NUCLEOTIDE SEQUENCE [LARGE SCALE GENOMIC DNA]</scope>
</reference>
<evidence type="ECO:0000259" key="9">
    <source>
        <dbReference type="PROSITE" id="PS50157"/>
    </source>
</evidence>
<feature type="non-terminal residue" evidence="10">
    <location>
        <position position="178"/>
    </location>
</feature>
<dbReference type="GO" id="GO:0008270">
    <property type="term" value="F:zinc ion binding"/>
    <property type="evidence" value="ECO:0007669"/>
    <property type="project" value="UniProtKB-KW"/>
</dbReference>
<evidence type="ECO:0000256" key="4">
    <source>
        <dbReference type="ARBA" id="ARBA00022771"/>
    </source>
</evidence>
<evidence type="ECO:0000313" key="11">
    <source>
        <dbReference type="Proteomes" id="UP001497623"/>
    </source>
</evidence>
<evidence type="ECO:0000256" key="6">
    <source>
        <dbReference type="ARBA" id="ARBA00023125"/>
    </source>
</evidence>
<dbReference type="PROSITE" id="PS00028">
    <property type="entry name" value="ZINC_FINGER_C2H2_1"/>
    <property type="match status" value="2"/>
</dbReference>
<dbReference type="Pfam" id="PF00096">
    <property type="entry name" value="zf-C2H2"/>
    <property type="match status" value="1"/>
</dbReference>
<proteinExistence type="predicted"/>
<dbReference type="SUPFAM" id="SSF57667">
    <property type="entry name" value="beta-beta-alpha zinc fingers"/>
    <property type="match status" value="2"/>
</dbReference>
<feature type="domain" description="C2H2-type" evidence="9">
    <location>
        <begin position="83"/>
        <end position="105"/>
    </location>
</feature>
<evidence type="ECO:0000256" key="7">
    <source>
        <dbReference type="ARBA" id="ARBA00023242"/>
    </source>
</evidence>
<sequence length="178" mass="20248">MDVQVKNDNENSIKSEESYYPHAILHNSAYETVGVSVKYETEVKDEPIQIKKEKEINEEPIAFTVESHPVKQDLTHTAWEKTYQCSFCNKSVSQTEQLYIHMSSHQSVAIQKLESHPLPVPENTGNGLYKCTQCDIAISHKSRLTSHLRNHTGEKSYQCDKAFSLNTTLTIHHTTDTG</sequence>
<protein>
    <recommendedName>
        <fullName evidence="9">C2H2-type domain-containing protein</fullName>
    </recommendedName>
</protein>
<evidence type="ECO:0000313" key="10">
    <source>
        <dbReference type="EMBL" id="CAL4092030.1"/>
    </source>
</evidence>
<dbReference type="AlphaFoldDB" id="A0AAV2QQ36"/>
<comment type="caution">
    <text evidence="10">The sequence shown here is derived from an EMBL/GenBank/DDBJ whole genome shotgun (WGS) entry which is preliminary data.</text>
</comment>
<keyword evidence="7" id="KW-0539">Nucleus</keyword>
<dbReference type="GO" id="GO:0005634">
    <property type="term" value="C:nucleus"/>
    <property type="evidence" value="ECO:0007669"/>
    <property type="project" value="UniProtKB-SubCell"/>
</dbReference>
<keyword evidence="6" id="KW-0238">DNA-binding</keyword>